<dbReference type="Proteomes" id="UP000193240">
    <property type="component" value="Unassembled WGS sequence"/>
</dbReference>
<evidence type="ECO:0000256" key="2">
    <source>
        <dbReference type="SAM" id="SignalP"/>
    </source>
</evidence>
<feature type="chain" id="PRO_5013345196" description="Apple domain-containing protein" evidence="2">
    <location>
        <begin position="23"/>
        <end position="1436"/>
    </location>
</feature>
<feature type="compositionally biased region" description="Low complexity" evidence="1">
    <location>
        <begin position="1008"/>
        <end position="1024"/>
    </location>
</feature>
<feature type="compositionally biased region" description="Polar residues" evidence="1">
    <location>
        <begin position="961"/>
        <end position="971"/>
    </location>
</feature>
<feature type="region of interest" description="Disordered" evidence="1">
    <location>
        <begin position="870"/>
        <end position="898"/>
    </location>
</feature>
<keyword evidence="2" id="KW-0732">Signal</keyword>
<feature type="compositionally biased region" description="Polar residues" evidence="1">
    <location>
        <begin position="1171"/>
        <end position="1190"/>
    </location>
</feature>
<feature type="signal peptide" evidence="2">
    <location>
        <begin position="1"/>
        <end position="22"/>
    </location>
</feature>
<feature type="region of interest" description="Disordered" evidence="1">
    <location>
        <begin position="1004"/>
        <end position="1024"/>
    </location>
</feature>
<feature type="compositionally biased region" description="Low complexity" evidence="1">
    <location>
        <begin position="870"/>
        <end position="879"/>
    </location>
</feature>
<evidence type="ECO:0008006" key="5">
    <source>
        <dbReference type="Google" id="ProtNLM"/>
    </source>
</evidence>
<evidence type="ECO:0000313" key="4">
    <source>
        <dbReference type="Proteomes" id="UP000193240"/>
    </source>
</evidence>
<dbReference type="OMA" id="PTVTEEC"/>
<organism evidence="3 4">
    <name type="scientific">Epicoccum nigrum</name>
    <name type="common">Soil fungus</name>
    <name type="synonym">Epicoccum purpurascens</name>
    <dbReference type="NCBI Taxonomy" id="105696"/>
    <lineage>
        <taxon>Eukaryota</taxon>
        <taxon>Fungi</taxon>
        <taxon>Dikarya</taxon>
        <taxon>Ascomycota</taxon>
        <taxon>Pezizomycotina</taxon>
        <taxon>Dothideomycetes</taxon>
        <taxon>Pleosporomycetidae</taxon>
        <taxon>Pleosporales</taxon>
        <taxon>Pleosporineae</taxon>
        <taxon>Didymellaceae</taxon>
        <taxon>Epicoccum</taxon>
    </lineage>
</organism>
<evidence type="ECO:0000256" key="1">
    <source>
        <dbReference type="SAM" id="MobiDB-lite"/>
    </source>
</evidence>
<reference evidence="3 4" key="1">
    <citation type="journal article" date="2017" name="Genome Announc.">
        <title>Genome sequence of the saprophytic ascomycete Epicoccum nigrum ICMP 19927 strain isolated from New Zealand.</title>
        <authorList>
            <person name="Fokin M."/>
            <person name="Fleetwood D."/>
            <person name="Weir B.S."/>
            <person name="Villas-Boas S.G."/>
        </authorList>
    </citation>
    <scope>NUCLEOTIDE SEQUENCE [LARGE SCALE GENOMIC DNA]</scope>
    <source>
        <strain evidence="3 4">ICMP 19927</strain>
    </source>
</reference>
<dbReference type="EMBL" id="KZ107849">
    <property type="protein sequence ID" value="OSS47246.1"/>
    <property type="molecule type" value="Genomic_DNA"/>
</dbReference>
<feature type="compositionally biased region" description="Low complexity" evidence="1">
    <location>
        <begin position="944"/>
        <end position="955"/>
    </location>
</feature>
<dbReference type="STRING" id="105696.A0A1Y2LTN6"/>
<accession>A0A1Y2LTN6</accession>
<feature type="region of interest" description="Disordered" evidence="1">
    <location>
        <begin position="1090"/>
        <end position="1129"/>
    </location>
</feature>
<evidence type="ECO:0000313" key="3">
    <source>
        <dbReference type="EMBL" id="OSS47246.1"/>
    </source>
</evidence>
<feature type="compositionally biased region" description="Polar residues" evidence="1">
    <location>
        <begin position="880"/>
        <end position="898"/>
    </location>
</feature>
<name>A0A1Y2LTN6_EPING</name>
<feature type="compositionally biased region" description="Low complexity" evidence="1">
    <location>
        <begin position="1090"/>
        <end position="1115"/>
    </location>
</feature>
<keyword evidence="4" id="KW-1185">Reference proteome</keyword>
<protein>
    <recommendedName>
        <fullName evidence="5">Apple domain-containing protein</fullName>
    </recommendedName>
</protein>
<gene>
    <name evidence="3" type="ORF">B5807_09802</name>
</gene>
<feature type="region of interest" description="Disordered" evidence="1">
    <location>
        <begin position="944"/>
        <end position="984"/>
    </location>
</feature>
<proteinExistence type="predicted"/>
<feature type="region of interest" description="Disordered" evidence="1">
    <location>
        <begin position="1171"/>
        <end position="1192"/>
    </location>
</feature>
<sequence>MFFTRSVLATAAIFSFSVITEGRFLHRSTEDHVEVERVDAGEAQGQWSWKNIFGKRQTDTILDCPNDQFAALLSNNPDSVVNTFCNDWLNLAPATDTVEVTPTVTVTTSASETTTQTSTQRILATTTVVETTTITAAPTVRRRMMAAAQQIESIASGIVDSVLESGAPTSTPTATSMSPNRIAAEQGLETACSCRLPSPTSTVTESFTVPNASTTTVGVRYLRIVQTTETKTFTSTTTVRAGVTGGVFATASSSMDAVSSSTDESTLADPVGNTIATSATTDADAASSSPEITDIPIITIPVGGNATATVPASAAVVTALPFSCDDDDVDRSIDQVIGGIRLGYNVYCNTGFTQDRVGKPISTNTTVEDATSCAAQCSLLNAQGQSDACRSALFTPSNDGSGSCTLYAADDDGTNVMTTPAPGSVAIVHTGTFANGDECAALNAKSVSIDTSAVVASITSGGVVVETPGLITQSSGGGVFETYVSANSTDPAGNVHWSWYQISASSASWFAVYGSSWACSATITRTIEQPATTIVDGTTITSVIVTTIIGNGYTTIISGDSTTTIGGGGGIGGPSLVPATTTGEGGMTTILSTAVVASTGTDGLVTPTPTSGGQGNVTVVEVFSTFFSTGSEGVIAPSTSPSLNVSSSVSEEVIVSSTATTIKISGANSTYFSTGGDGVITPTVTPILETTVSSGATTITISGSNATAVSTGDSGIIPPVSTAISSTTSEEEEWDTSGAYGPPRKTSTIVVASSEVTTVTSTGASEIFTTAIGGGNVTVIVSTATANSTEGAGVIPPGSTLVVTETVNTTLPVPTTETTSTGGAGNFTTGFETGVTVSTGASGVIPPGPTNATSSAPFFGTTTSGDRFGSFSRSSTSTGNVTASSGFATPSSNSSVAIETPSANTTLTLTVPLSTGFTSTIEVQVNSSAPVTSAPSVTSTASFNESSSIFSGSTNSEDRTGSFSRPRSSFIVNPPTTPLPESTPGTLVVTATTNFTLSLPSGNVTLIPPTTRPFDNTTTTPFPIPTGNITTETFVSINYSTVPSFSTGNLSTIFPPTSTNISITVETTPPASVTLPPVSLNLTTSVFNGSTTSGDRTGTFSRSRSSSVILSTGTSNATTTPPPFPTGNSTVPLVPTVPTTSACPSPIEFSYITREVVITTTIVETVPISNCPSSSTAPSGLNGTLTSSLDETLPTDEPNLPSGPIASLTASLTAIDSAPAASNLAPVVSDILSAVSSVVADITASATSDVEATASPISRFRRTGTLASQEQINAACADTGNLILSPTLGIQADNSTEGWFISSDFDPSITVSSVSTANGTIARFSFAFAGDVAQLTQPVTLCPGTEYTISGLARQDDIRSGCTVQYRIGPNAVFTALPLTSWTENSAAFTAGPGTEGASQDLTMVLSCAGRGGAPIGANDAGYMVGEVGAVSVTAF</sequence>
<dbReference type="InParanoid" id="A0A1Y2LTN6"/>